<organism evidence="1 2">
    <name type="scientific">Schleiferilactobacillus shenzhenensis LY-73</name>
    <dbReference type="NCBI Taxonomy" id="1231336"/>
    <lineage>
        <taxon>Bacteria</taxon>
        <taxon>Bacillati</taxon>
        <taxon>Bacillota</taxon>
        <taxon>Bacilli</taxon>
        <taxon>Lactobacillales</taxon>
        <taxon>Lactobacillaceae</taxon>
        <taxon>Schleiferilactobacillus</taxon>
    </lineage>
</organism>
<sequence>MTQELHTLRKAAAALTADERRLLGTAFAPHRFYQVTRDQAGELLSIRGEALAPEAPQHGAALPPMAEAMSHMTLRRAKKVQR</sequence>
<dbReference type="HOGENOM" id="CLU_2554059_0_0_9"/>
<evidence type="ECO:0000313" key="2">
    <source>
        <dbReference type="Proteomes" id="UP000030647"/>
    </source>
</evidence>
<keyword evidence="2" id="KW-1185">Reference proteome</keyword>
<dbReference type="AlphaFoldDB" id="U4TNC3"/>
<dbReference type="Proteomes" id="UP000030647">
    <property type="component" value="Unassembled WGS sequence"/>
</dbReference>
<dbReference type="EMBL" id="KI271582">
    <property type="protein sequence ID" value="ERL66371.1"/>
    <property type="molecule type" value="Genomic_DNA"/>
</dbReference>
<reference evidence="2" key="1">
    <citation type="journal article" date="2013" name="Genome Announc.">
        <title>Whole-Genome Sequencing of Lactobacillus shenzhenensis Strain LY-73T.</title>
        <authorList>
            <person name="Lin Z."/>
            <person name="Liu Z."/>
            <person name="Yang R."/>
            <person name="Zou Y."/>
            <person name="Wan D."/>
            <person name="Chen J."/>
            <person name="Guo M."/>
            <person name="Zhao J."/>
            <person name="Fang C."/>
            <person name="Yang R."/>
            <person name="Liu F."/>
        </authorList>
    </citation>
    <scope>NUCLEOTIDE SEQUENCE [LARGE SCALE GENOMIC DNA]</scope>
    <source>
        <strain evidence="2">LY-73</strain>
    </source>
</reference>
<accession>U4TNC3</accession>
<dbReference type="RefSeq" id="WP_022527997.1">
    <property type="nucleotide sequence ID" value="NZ_KI271582.1"/>
</dbReference>
<proteinExistence type="predicted"/>
<name>U4TNC3_9LACO</name>
<evidence type="ECO:0000313" key="1">
    <source>
        <dbReference type="EMBL" id="ERL66371.1"/>
    </source>
</evidence>
<dbReference type="OrthoDB" id="9990674at2"/>
<gene>
    <name evidence="1" type="ORF">L248_0050</name>
</gene>
<protein>
    <submittedName>
        <fullName evidence="1">Uncharacterized protein</fullName>
    </submittedName>
</protein>